<dbReference type="OrthoDB" id="205546at2759"/>
<dbReference type="EMBL" id="SRPW01004749">
    <property type="protein sequence ID" value="KAG5980505.1"/>
    <property type="molecule type" value="Genomic_DNA"/>
</dbReference>
<feature type="transmembrane region" description="Helical" evidence="8">
    <location>
        <begin position="212"/>
        <end position="232"/>
    </location>
</feature>
<proteinExistence type="inferred from homology"/>
<keyword evidence="4" id="KW-0256">Endoplasmic reticulum</keyword>
<feature type="region of interest" description="Disordered" evidence="7">
    <location>
        <begin position="1"/>
        <end position="49"/>
    </location>
</feature>
<protein>
    <submittedName>
        <fullName evidence="9">Uncharacterized protein</fullName>
    </submittedName>
</protein>
<evidence type="ECO:0000256" key="4">
    <source>
        <dbReference type="ARBA" id="ARBA00022824"/>
    </source>
</evidence>
<dbReference type="PANTHER" id="PTHR15301">
    <property type="entry name" value="INSULIN-INDUCED GENE 1"/>
    <property type="match status" value="1"/>
</dbReference>
<evidence type="ECO:0000256" key="2">
    <source>
        <dbReference type="ARBA" id="ARBA00007475"/>
    </source>
</evidence>
<feature type="transmembrane region" description="Helical" evidence="8">
    <location>
        <begin position="262"/>
        <end position="282"/>
    </location>
</feature>
<gene>
    <name evidence="9" type="ORF">E4U43_006734</name>
</gene>
<evidence type="ECO:0000256" key="3">
    <source>
        <dbReference type="ARBA" id="ARBA00022692"/>
    </source>
</evidence>
<evidence type="ECO:0000313" key="9">
    <source>
        <dbReference type="EMBL" id="KAG5980505.1"/>
    </source>
</evidence>
<evidence type="ECO:0000256" key="5">
    <source>
        <dbReference type="ARBA" id="ARBA00022989"/>
    </source>
</evidence>
<sequence>MDDHGPQILRPVPRRPFNLNQADVTPPPDDFINRNETTTTTSSASRTPSGIDLSNLRFLIANSDCVEPRPSLTRPQSFMNLTSSTLMGIYSEAASRDRDCLVNEDDASDTPWGTGARTPVRRPSIDEATYELMYGRSHMQRDAPSLGGGPFSRAEDVVSPSLADNLMPLALRGILLCALGLGYGVVVTRLHSEQNHLPPLLDDGIMSPGKHWRYLVFWGVGGLVLGSLLPWFDTVWANVFEQQGSRKAMANNHKDAAPRTDWALVMRAVGAFVGIIFAMVSFRK</sequence>
<organism evidence="9 10">
    <name type="scientific">Claviceps pusilla</name>
    <dbReference type="NCBI Taxonomy" id="123648"/>
    <lineage>
        <taxon>Eukaryota</taxon>
        <taxon>Fungi</taxon>
        <taxon>Dikarya</taxon>
        <taxon>Ascomycota</taxon>
        <taxon>Pezizomycotina</taxon>
        <taxon>Sordariomycetes</taxon>
        <taxon>Hypocreomycetidae</taxon>
        <taxon>Hypocreales</taxon>
        <taxon>Clavicipitaceae</taxon>
        <taxon>Claviceps</taxon>
    </lineage>
</organism>
<evidence type="ECO:0000256" key="8">
    <source>
        <dbReference type="SAM" id="Phobius"/>
    </source>
</evidence>
<feature type="transmembrane region" description="Helical" evidence="8">
    <location>
        <begin position="169"/>
        <end position="191"/>
    </location>
</feature>
<reference evidence="9" key="1">
    <citation type="journal article" date="2020" name="bioRxiv">
        <title>Whole genome comparisons of ergot fungi reveals the divergence and evolution of species within the genus Claviceps are the result of varying mechanisms driving genome evolution and host range expansion.</title>
        <authorList>
            <person name="Wyka S.A."/>
            <person name="Mondo S.J."/>
            <person name="Liu M."/>
            <person name="Dettman J."/>
            <person name="Nalam V."/>
            <person name="Broders K.D."/>
        </authorList>
    </citation>
    <scope>NUCLEOTIDE SEQUENCE</scope>
    <source>
        <strain evidence="9">CCC 602</strain>
    </source>
</reference>
<evidence type="ECO:0000256" key="1">
    <source>
        <dbReference type="ARBA" id="ARBA00004477"/>
    </source>
</evidence>
<comment type="subcellular location">
    <subcellularLocation>
        <location evidence="1">Endoplasmic reticulum membrane</location>
        <topology evidence="1">Multi-pass membrane protein</topology>
    </subcellularLocation>
</comment>
<evidence type="ECO:0000256" key="6">
    <source>
        <dbReference type="ARBA" id="ARBA00023136"/>
    </source>
</evidence>
<evidence type="ECO:0000256" key="7">
    <source>
        <dbReference type="SAM" id="MobiDB-lite"/>
    </source>
</evidence>
<evidence type="ECO:0000313" key="10">
    <source>
        <dbReference type="Proteomes" id="UP000748025"/>
    </source>
</evidence>
<dbReference type="InterPro" id="IPR025929">
    <property type="entry name" value="INSIG_fam"/>
</dbReference>
<dbReference type="GO" id="GO:0005789">
    <property type="term" value="C:endoplasmic reticulum membrane"/>
    <property type="evidence" value="ECO:0007669"/>
    <property type="project" value="UniProtKB-SubCell"/>
</dbReference>
<comment type="similarity">
    <text evidence="2">Belongs to the INSIG family.</text>
</comment>
<keyword evidence="3 8" id="KW-0812">Transmembrane</keyword>
<dbReference type="GO" id="GO:0016126">
    <property type="term" value="P:sterol biosynthetic process"/>
    <property type="evidence" value="ECO:0007669"/>
    <property type="project" value="TreeGrafter"/>
</dbReference>
<keyword evidence="6 8" id="KW-0472">Membrane</keyword>
<dbReference type="PANTHER" id="PTHR15301:SF3">
    <property type="entry name" value="PROTEIN NSG1-RELATED"/>
    <property type="match status" value="1"/>
</dbReference>
<keyword evidence="10" id="KW-1185">Reference proteome</keyword>
<comment type="caution">
    <text evidence="9">The sequence shown here is derived from an EMBL/GenBank/DDBJ whole genome shotgun (WGS) entry which is preliminary data.</text>
</comment>
<accession>A0A9P7SVL9</accession>
<dbReference type="Pfam" id="PF07281">
    <property type="entry name" value="INSIG"/>
    <property type="match status" value="1"/>
</dbReference>
<keyword evidence="5 8" id="KW-1133">Transmembrane helix</keyword>
<dbReference type="Proteomes" id="UP000748025">
    <property type="component" value="Unassembled WGS sequence"/>
</dbReference>
<name>A0A9P7SVL9_9HYPO</name>
<dbReference type="AlphaFoldDB" id="A0A9P7SVL9"/>
<feature type="compositionally biased region" description="Low complexity" evidence="7">
    <location>
        <begin position="37"/>
        <end position="49"/>
    </location>
</feature>